<keyword evidence="2" id="KW-1185">Reference proteome</keyword>
<protein>
    <submittedName>
        <fullName evidence="1">Uncharacterized protein</fullName>
    </submittedName>
</protein>
<organism evidence="1 2">
    <name type="scientific">Daedalea quercina L-15889</name>
    <dbReference type="NCBI Taxonomy" id="1314783"/>
    <lineage>
        <taxon>Eukaryota</taxon>
        <taxon>Fungi</taxon>
        <taxon>Dikarya</taxon>
        <taxon>Basidiomycota</taxon>
        <taxon>Agaricomycotina</taxon>
        <taxon>Agaricomycetes</taxon>
        <taxon>Polyporales</taxon>
        <taxon>Fomitopsis</taxon>
    </lineage>
</organism>
<gene>
    <name evidence="1" type="ORF">DAEQUDRAFT_326749</name>
</gene>
<accession>A0A165PP25</accession>
<name>A0A165PP25_9APHY</name>
<evidence type="ECO:0000313" key="2">
    <source>
        <dbReference type="Proteomes" id="UP000076727"/>
    </source>
</evidence>
<dbReference type="EMBL" id="KV429066">
    <property type="protein sequence ID" value="KZT68453.1"/>
    <property type="molecule type" value="Genomic_DNA"/>
</dbReference>
<dbReference type="AlphaFoldDB" id="A0A165PP25"/>
<sequence>MQSRQLHAREPPLGTARDVERAWPCLFRRSAGQRWARRQLRQRRQARMRRAYMQMGTSPAVEAGRHPQQPRRSCRVLLLPCFSSTCRVFRDRTTWRTCLLSSTNADATWLARAFANRARKSPEPQRYRPSTHSELRPRRTALTQYLQAFGPSSASGLATLYIVTRRSRASMSS</sequence>
<dbReference type="Proteomes" id="UP000076727">
    <property type="component" value="Unassembled WGS sequence"/>
</dbReference>
<reference evidence="1 2" key="1">
    <citation type="journal article" date="2016" name="Mol. Biol. Evol.">
        <title>Comparative Genomics of Early-Diverging Mushroom-Forming Fungi Provides Insights into the Origins of Lignocellulose Decay Capabilities.</title>
        <authorList>
            <person name="Nagy L.G."/>
            <person name="Riley R."/>
            <person name="Tritt A."/>
            <person name="Adam C."/>
            <person name="Daum C."/>
            <person name="Floudas D."/>
            <person name="Sun H."/>
            <person name="Yadav J.S."/>
            <person name="Pangilinan J."/>
            <person name="Larsson K.H."/>
            <person name="Matsuura K."/>
            <person name="Barry K."/>
            <person name="Labutti K."/>
            <person name="Kuo R."/>
            <person name="Ohm R.A."/>
            <person name="Bhattacharya S.S."/>
            <person name="Shirouzu T."/>
            <person name="Yoshinaga Y."/>
            <person name="Martin F.M."/>
            <person name="Grigoriev I.V."/>
            <person name="Hibbett D.S."/>
        </authorList>
    </citation>
    <scope>NUCLEOTIDE SEQUENCE [LARGE SCALE GENOMIC DNA]</scope>
    <source>
        <strain evidence="1 2">L-15889</strain>
    </source>
</reference>
<evidence type="ECO:0000313" key="1">
    <source>
        <dbReference type="EMBL" id="KZT68453.1"/>
    </source>
</evidence>
<proteinExistence type="predicted"/>